<dbReference type="SUPFAM" id="SSF52540">
    <property type="entry name" value="P-loop containing nucleoside triphosphate hydrolases"/>
    <property type="match status" value="1"/>
</dbReference>
<protein>
    <submittedName>
        <fullName evidence="7">Sugar ABC transporter ATP-binding protein</fullName>
    </submittedName>
</protein>
<evidence type="ECO:0000259" key="6">
    <source>
        <dbReference type="PROSITE" id="PS50893"/>
    </source>
</evidence>
<sequence length="407" mass="45830">MSVIEVRNLGKKYKVYNKPFDRLKEWVSSKQKHSKEFWSLRGLDFEIEKGESVGIIGQNGAGKSTLLKLLTGTILPTEGRLNVNGSVSAILELGMGFHPDFTGIQNVFMTGQLMGLSNQEIEELLPQIEEFAEIGDHMNNPIRTYSSGMTVRLGFSVITAKRPDILIVDEALAVGDAYFQHKCFNRIKEFLNEGTTLLYVSHDPAAVKSLCNRAILLDKGQQIKDGHPDEILDFYNANIAQKEADYKIRQTKGKGNKVITKSGNYKAEVKRVFFERDNKEVNAVQVHDTIELVIEVEFFEDIDAPTVGFIIKDRVGNDVYGTNTYNLNYNLGKCYKKEVKQIKFKFNADLGVGNYSITAAIHSGPTHVSQSYNWWDQAATLQIVPGTNPYFIGVNYLEIEKCKHLNI</sequence>
<dbReference type="PANTHER" id="PTHR46743">
    <property type="entry name" value="TEICHOIC ACIDS EXPORT ATP-BINDING PROTEIN TAGH"/>
    <property type="match status" value="1"/>
</dbReference>
<comment type="similarity">
    <text evidence="1">Belongs to the ABC transporter superfamily.</text>
</comment>
<evidence type="ECO:0000256" key="1">
    <source>
        <dbReference type="ARBA" id="ARBA00005417"/>
    </source>
</evidence>
<dbReference type="PROSITE" id="PS50893">
    <property type="entry name" value="ABC_TRANSPORTER_2"/>
    <property type="match status" value="1"/>
</dbReference>
<comment type="caution">
    <text evidence="7">The sequence shown here is derived from an EMBL/GenBank/DDBJ whole genome shotgun (WGS) entry which is preliminary data.</text>
</comment>
<dbReference type="GO" id="GO:0016020">
    <property type="term" value="C:membrane"/>
    <property type="evidence" value="ECO:0007669"/>
    <property type="project" value="InterPro"/>
</dbReference>
<dbReference type="InterPro" id="IPR050683">
    <property type="entry name" value="Bact_Polysacc_Export_ATP-bd"/>
</dbReference>
<dbReference type="InterPro" id="IPR015860">
    <property type="entry name" value="ABC_transpr_TagH-like"/>
</dbReference>
<keyword evidence="5" id="KW-1278">Translocase</keyword>
<dbReference type="Pfam" id="PF14524">
    <property type="entry name" value="Wzt_C"/>
    <property type="match status" value="1"/>
</dbReference>
<evidence type="ECO:0000256" key="3">
    <source>
        <dbReference type="ARBA" id="ARBA00022741"/>
    </source>
</evidence>
<dbReference type="GO" id="GO:0016887">
    <property type="term" value="F:ATP hydrolysis activity"/>
    <property type="evidence" value="ECO:0007669"/>
    <property type="project" value="InterPro"/>
</dbReference>
<keyword evidence="8" id="KW-1185">Reference proteome</keyword>
<dbReference type="OrthoDB" id="9778870at2"/>
<dbReference type="AlphaFoldDB" id="A0A0A3IZA8"/>
<evidence type="ECO:0000313" key="8">
    <source>
        <dbReference type="Proteomes" id="UP000030595"/>
    </source>
</evidence>
<keyword evidence="4 7" id="KW-0067">ATP-binding</keyword>
<dbReference type="RefSeq" id="WP_036177850.1">
    <property type="nucleotide sequence ID" value="NZ_AVCZ01000027.1"/>
</dbReference>
<dbReference type="InterPro" id="IPR027417">
    <property type="entry name" value="P-loop_NTPase"/>
</dbReference>
<dbReference type="Pfam" id="PF00005">
    <property type="entry name" value="ABC_tran"/>
    <property type="match status" value="1"/>
</dbReference>
<evidence type="ECO:0000313" key="7">
    <source>
        <dbReference type="EMBL" id="KGR90046.1"/>
    </source>
</evidence>
<reference evidence="7 8" key="1">
    <citation type="submission" date="2014-02" db="EMBL/GenBank/DDBJ databases">
        <title>Draft genome sequence of Lysinibacillus massiliensis CCUG 49529.</title>
        <authorList>
            <person name="Zhang F."/>
            <person name="Wang G."/>
            <person name="Zhang L."/>
        </authorList>
    </citation>
    <scope>NUCLEOTIDE SEQUENCE [LARGE SCALE GENOMIC DNA]</scope>
    <source>
        <strain evidence="7 8">CCUG 49529</strain>
    </source>
</reference>
<proteinExistence type="inferred from homology"/>
<gene>
    <name evidence="7" type="ORF">CD30_13810</name>
</gene>
<dbReference type="GO" id="GO:0005524">
    <property type="term" value="F:ATP binding"/>
    <property type="evidence" value="ECO:0007669"/>
    <property type="project" value="UniProtKB-KW"/>
</dbReference>
<evidence type="ECO:0000256" key="4">
    <source>
        <dbReference type="ARBA" id="ARBA00022840"/>
    </source>
</evidence>
<name>A0A0A3IZA8_9BACL</name>
<dbReference type="eggNOG" id="COG1134">
    <property type="taxonomic scope" value="Bacteria"/>
</dbReference>
<dbReference type="SMART" id="SM00382">
    <property type="entry name" value="AAA"/>
    <property type="match status" value="1"/>
</dbReference>
<accession>A0A0A3IZA8</accession>
<dbReference type="Gene3D" id="3.40.50.300">
    <property type="entry name" value="P-loop containing nucleotide triphosphate hydrolases"/>
    <property type="match status" value="1"/>
</dbReference>
<evidence type="ECO:0000256" key="2">
    <source>
        <dbReference type="ARBA" id="ARBA00022448"/>
    </source>
</evidence>
<evidence type="ECO:0000256" key="5">
    <source>
        <dbReference type="ARBA" id="ARBA00022967"/>
    </source>
</evidence>
<dbReference type="InterPro" id="IPR003439">
    <property type="entry name" value="ABC_transporter-like_ATP-bd"/>
</dbReference>
<dbReference type="EMBL" id="JPVQ01000027">
    <property type="protein sequence ID" value="KGR90046.1"/>
    <property type="molecule type" value="Genomic_DNA"/>
</dbReference>
<dbReference type="CDD" id="cd03220">
    <property type="entry name" value="ABC_KpsT_Wzt"/>
    <property type="match status" value="1"/>
</dbReference>
<dbReference type="InterPro" id="IPR003593">
    <property type="entry name" value="AAA+_ATPase"/>
</dbReference>
<keyword evidence="3" id="KW-0547">Nucleotide-binding</keyword>
<dbReference type="CDD" id="cd10147">
    <property type="entry name" value="Wzt_C-like"/>
    <property type="match status" value="1"/>
</dbReference>
<dbReference type="GO" id="GO:0140359">
    <property type="term" value="F:ABC-type transporter activity"/>
    <property type="evidence" value="ECO:0007669"/>
    <property type="project" value="InterPro"/>
</dbReference>
<keyword evidence="2" id="KW-0813">Transport</keyword>
<dbReference type="InterPro" id="IPR029439">
    <property type="entry name" value="Wzt_C"/>
</dbReference>
<dbReference type="Gene3D" id="2.70.50.60">
    <property type="entry name" value="abc- transporter (atp binding component) like domain"/>
    <property type="match status" value="1"/>
</dbReference>
<dbReference type="Proteomes" id="UP000030595">
    <property type="component" value="Unassembled WGS sequence"/>
</dbReference>
<organism evidence="7 8">
    <name type="scientific">Ureibacillus massiliensis 4400831 = CIP 108448 = CCUG 49529</name>
    <dbReference type="NCBI Taxonomy" id="1211035"/>
    <lineage>
        <taxon>Bacteria</taxon>
        <taxon>Bacillati</taxon>
        <taxon>Bacillota</taxon>
        <taxon>Bacilli</taxon>
        <taxon>Bacillales</taxon>
        <taxon>Caryophanaceae</taxon>
        <taxon>Ureibacillus</taxon>
    </lineage>
</organism>
<feature type="domain" description="ABC transporter" evidence="6">
    <location>
        <begin position="4"/>
        <end position="244"/>
    </location>
</feature>
<dbReference type="PANTHER" id="PTHR46743:SF2">
    <property type="entry name" value="TEICHOIC ACIDS EXPORT ATP-BINDING PROTEIN TAGH"/>
    <property type="match status" value="1"/>
</dbReference>